<feature type="transmembrane region" description="Helical" evidence="7">
    <location>
        <begin position="35"/>
        <end position="54"/>
    </location>
</feature>
<dbReference type="PANTHER" id="PTHR33508">
    <property type="entry name" value="UPF0056 MEMBRANE PROTEIN YHCE"/>
    <property type="match status" value="1"/>
</dbReference>
<reference evidence="9" key="1">
    <citation type="journal article" date="2019" name="Int. J. Syst. Evol. Microbiol.">
        <title>The Global Catalogue of Microorganisms (GCM) 10K type strain sequencing project: providing services to taxonomists for standard genome sequencing and annotation.</title>
        <authorList>
            <consortium name="The Broad Institute Genomics Platform"/>
            <consortium name="The Broad Institute Genome Sequencing Center for Infectious Disease"/>
            <person name="Wu L."/>
            <person name="Ma J."/>
        </authorList>
    </citation>
    <scope>NUCLEOTIDE SEQUENCE [LARGE SCALE GENOMIC DNA]</scope>
    <source>
        <strain evidence="9">CCUG 63419</strain>
    </source>
</reference>
<evidence type="ECO:0000256" key="4">
    <source>
        <dbReference type="ARBA" id="ARBA00022692"/>
    </source>
</evidence>
<name>A0ABW3HJ95_9GAMM</name>
<comment type="caution">
    <text evidence="7">Lacks conserved residue(s) required for the propagation of feature annotation.</text>
</comment>
<dbReference type="Proteomes" id="UP001597044">
    <property type="component" value="Unassembled WGS sequence"/>
</dbReference>
<evidence type="ECO:0000256" key="2">
    <source>
        <dbReference type="ARBA" id="ARBA00009784"/>
    </source>
</evidence>
<evidence type="ECO:0000313" key="9">
    <source>
        <dbReference type="Proteomes" id="UP001597044"/>
    </source>
</evidence>
<evidence type="ECO:0000313" key="8">
    <source>
        <dbReference type="EMBL" id="MFD0950839.1"/>
    </source>
</evidence>
<organism evidence="8 9">
    <name type="scientific">Paraperlucidibaca wandonensis</name>
    <dbReference type="NCBI Taxonomy" id="1268273"/>
    <lineage>
        <taxon>Bacteria</taxon>
        <taxon>Pseudomonadati</taxon>
        <taxon>Pseudomonadota</taxon>
        <taxon>Gammaproteobacteria</taxon>
        <taxon>Moraxellales</taxon>
        <taxon>Moraxellaceae</taxon>
        <taxon>Paraperlucidibaca</taxon>
    </lineage>
</organism>
<dbReference type="Pfam" id="PF01914">
    <property type="entry name" value="MarC"/>
    <property type="match status" value="1"/>
</dbReference>
<gene>
    <name evidence="8" type="ORF">ACFQ0F_10630</name>
</gene>
<proteinExistence type="inferred from homology"/>
<feature type="transmembrane region" description="Helical" evidence="7">
    <location>
        <begin position="133"/>
        <end position="153"/>
    </location>
</feature>
<keyword evidence="3" id="KW-1003">Cell membrane</keyword>
<dbReference type="EMBL" id="JBHTIT010000001">
    <property type="protein sequence ID" value="MFD0950839.1"/>
    <property type="molecule type" value="Genomic_DNA"/>
</dbReference>
<evidence type="ECO:0000256" key="1">
    <source>
        <dbReference type="ARBA" id="ARBA00004651"/>
    </source>
</evidence>
<keyword evidence="5 7" id="KW-1133">Transmembrane helix</keyword>
<sequence>MDQLLFFFALLNPFLLSLYLIDLMVAMPSRQFAHVLTRGVIMGGVVFSVFALTGESLFTNLLHVNFASFQIFGGVLFLLVGIRFFFEGVSALSGLRGDPEHVAGSIAMPFLIGPATVSAAILMGASIPKWHAVGVVWLTLLLMVFGLLLLKFIHDRVRVKSARLVDRYVEVTGRVSALVIGTYAVEMLAQGIGRWVAAM</sequence>
<comment type="subcellular location">
    <subcellularLocation>
        <location evidence="1 7">Cell membrane</location>
        <topology evidence="1 7">Multi-pass membrane protein</topology>
    </subcellularLocation>
</comment>
<feature type="transmembrane region" description="Helical" evidence="7">
    <location>
        <begin position="66"/>
        <end position="86"/>
    </location>
</feature>
<accession>A0ABW3HJ95</accession>
<keyword evidence="6 7" id="KW-0472">Membrane</keyword>
<comment type="similarity">
    <text evidence="2 7">Belongs to the UPF0056 (MarC) family.</text>
</comment>
<keyword evidence="4 7" id="KW-0812">Transmembrane</keyword>
<keyword evidence="9" id="KW-1185">Reference proteome</keyword>
<evidence type="ECO:0000256" key="7">
    <source>
        <dbReference type="RuleBase" id="RU362048"/>
    </source>
</evidence>
<feature type="transmembrane region" description="Helical" evidence="7">
    <location>
        <begin position="106"/>
        <end position="127"/>
    </location>
</feature>
<dbReference type="InterPro" id="IPR002771">
    <property type="entry name" value="Multi_antbiot-R_MarC"/>
</dbReference>
<feature type="transmembrane region" description="Helical" evidence="7">
    <location>
        <begin position="6"/>
        <end position="23"/>
    </location>
</feature>
<evidence type="ECO:0000256" key="5">
    <source>
        <dbReference type="ARBA" id="ARBA00022989"/>
    </source>
</evidence>
<dbReference type="PANTHER" id="PTHR33508:SF1">
    <property type="entry name" value="UPF0056 MEMBRANE PROTEIN YHCE"/>
    <property type="match status" value="1"/>
</dbReference>
<comment type="caution">
    <text evidence="8">The sequence shown here is derived from an EMBL/GenBank/DDBJ whole genome shotgun (WGS) entry which is preliminary data.</text>
</comment>
<evidence type="ECO:0000256" key="6">
    <source>
        <dbReference type="ARBA" id="ARBA00023136"/>
    </source>
</evidence>
<dbReference type="RefSeq" id="WP_340675722.1">
    <property type="nucleotide sequence ID" value="NZ_JBHTIT010000001.1"/>
</dbReference>
<protein>
    <recommendedName>
        <fullName evidence="7">UPF0056 membrane protein</fullName>
    </recommendedName>
</protein>
<evidence type="ECO:0000256" key="3">
    <source>
        <dbReference type="ARBA" id="ARBA00022475"/>
    </source>
</evidence>